<reference evidence="1" key="1">
    <citation type="submission" date="2020-01" db="EMBL/GenBank/DDBJ databases">
        <title>First Reported Case and Whole Genome of Weissella confusa in an Equid.</title>
        <authorList>
            <person name="Little S.V."/>
            <person name="Lawhon S.D."/>
        </authorList>
    </citation>
    <scope>NUCLEOTIDE SEQUENCE</scope>
    <source>
        <strain evidence="1">718955</strain>
    </source>
</reference>
<dbReference type="RefSeq" id="WP_161691365.1">
    <property type="nucleotide sequence ID" value="NZ_JAAAMQ010000020.1"/>
</dbReference>
<organism evidence="1 2">
    <name type="scientific">Weissella confusa</name>
    <name type="common">Lactobacillus confusus</name>
    <dbReference type="NCBI Taxonomy" id="1583"/>
    <lineage>
        <taxon>Bacteria</taxon>
        <taxon>Bacillati</taxon>
        <taxon>Bacillota</taxon>
        <taxon>Bacilli</taxon>
        <taxon>Lactobacillales</taxon>
        <taxon>Lactobacillaceae</taxon>
        <taxon>Weissella</taxon>
    </lineage>
</organism>
<protein>
    <recommendedName>
        <fullName evidence="3">DUF4054 domain-containing protein</fullName>
    </recommendedName>
</protein>
<comment type="caution">
    <text evidence="1">The sequence shown here is derived from an EMBL/GenBank/DDBJ whole genome shotgun (WGS) entry which is preliminary data.</text>
</comment>
<sequence>MAYLTLDEYKAFGLIDVDDDEFAGLLMRASLAIDSATRNHFATGEFELDKAATFIASRFKQAVAMQIEYIAKTGIETAADAIEQGQVASSSIGSTSVSMRTSGGSDNGDSSAVNYVSPDAKIALSGTGLLYAGVAYVR</sequence>
<dbReference type="Proteomes" id="UP000719917">
    <property type="component" value="Unassembled WGS sequence"/>
</dbReference>
<dbReference type="AlphaFoldDB" id="A0AAJ2YY07"/>
<evidence type="ECO:0000313" key="2">
    <source>
        <dbReference type="Proteomes" id="UP000719917"/>
    </source>
</evidence>
<name>A0AAJ2YY07_WEICO</name>
<gene>
    <name evidence="1" type="ORF">GTU77_08265</name>
</gene>
<dbReference type="EMBL" id="JAAAMQ010000020">
    <property type="protein sequence ID" value="NBA12204.1"/>
    <property type="molecule type" value="Genomic_DNA"/>
</dbReference>
<evidence type="ECO:0008006" key="3">
    <source>
        <dbReference type="Google" id="ProtNLM"/>
    </source>
</evidence>
<evidence type="ECO:0000313" key="1">
    <source>
        <dbReference type="EMBL" id="NBA12204.1"/>
    </source>
</evidence>
<accession>A0AAJ2YY07</accession>
<proteinExistence type="predicted"/>